<comment type="subunit">
    <text evidence="8">Component of the Mediator complex.</text>
</comment>
<keyword evidence="8" id="KW-0010">Activator</keyword>
<dbReference type="GO" id="GO:0003712">
    <property type="term" value="F:transcription coregulator activity"/>
    <property type="evidence" value="ECO:0007669"/>
    <property type="project" value="InterPro"/>
</dbReference>
<dbReference type="PANTHER" id="PTHR13114:SF7">
    <property type="entry name" value="MEDIATOR OF RNA POLYMERASE II TRANSCRIPTION SUBUNIT 17"/>
    <property type="match status" value="1"/>
</dbReference>
<keyword evidence="4 8" id="KW-0805">Transcription regulation</keyword>
<comment type="subcellular location">
    <subcellularLocation>
        <location evidence="1 8">Nucleus</location>
    </subcellularLocation>
</comment>
<dbReference type="OrthoDB" id="5319830at2759"/>
<keyword evidence="6 8" id="KW-0539">Nucleus</keyword>
<dbReference type="GO" id="GO:0140297">
    <property type="term" value="F:DNA-binding transcription factor binding"/>
    <property type="evidence" value="ECO:0007669"/>
    <property type="project" value="EnsemblFungi"/>
</dbReference>
<feature type="region of interest" description="Disordered" evidence="9">
    <location>
        <begin position="29"/>
        <end position="81"/>
    </location>
</feature>
<dbReference type="InParanoid" id="G8ZZ83"/>
<dbReference type="KEGG" id="tdl:TDEL_0H00680"/>
<evidence type="ECO:0000256" key="2">
    <source>
        <dbReference type="ARBA" id="ARBA00005635"/>
    </source>
</evidence>
<dbReference type="HOGENOM" id="CLU_023188_0_0_1"/>
<dbReference type="GO" id="GO:0032968">
    <property type="term" value="P:positive regulation of transcription elongation by RNA polymerase II"/>
    <property type="evidence" value="ECO:0007669"/>
    <property type="project" value="EnsemblFungi"/>
</dbReference>
<evidence type="ECO:0000256" key="7">
    <source>
        <dbReference type="ARBA" id="ARBA00032014"/>
    </source>
</evidence>
<evidence type="ECO:0000256" key="5">
    <source>
        <dbReference type="ARBA" id="ARBA00023163"/>
    </source>
</evidence>
<dbReference type="GO" id="GO:0001139">
    <property type="term" value="F:RNA polymerase II complex recruiting activity"/>
    <property type="evidence" value="ECO:0007669"/>
    <property type="project" value="EnsemblFungi"/>
</dbReference>
<organism evidence="10 11">
    <name type="scientific">Torulaspora delbrueckii</name>
    <name type="common">Yeast</name>
    <name type="synonym">Candida colliculosa</name>
    <dbReference type="NCBI Taxonomy" id="4950"/>
    <lineage>
        <taxon>Eukaryota</taxon>
        <taxon>Fungi</taxon>
        <taxon>Dikarya</taxon>
        <taxon>Ascomycota</taxon>
        <taxon>Saccharomycotina</taxon>
        <taxon>Saccharomycetes</taxon>
        <taxon>Saccharomycetales</taxon>
        <taxon>Saccharomycetaceae</taxon>
        <taxon>Torulaspora</taxon>
    </lineage>
</organism>
<dbReference type="PANTHER" id="PTHR13114">
    <property type="entry name" value="MEDIATOR OF RNA POLYMERASE II TRANSCRIPTION SUBUNIT 17"/>
    <property type="match status" value="1"/>
</dbReference>
<name>G8ZZ83_TORDE</name>
<dbReference type="AlphaFoldDB" id="G8ZZ83"/>
<evidence type="ECO:0000256" key="8">
    <source>
        <dbReference type="RuleBase" id="RU364140"/>
    </source>
</evidence>
<dbReference type="GO" id="GO:0000979">
    <property type="term" value="F:RNA polymerase II core promoter sequence-specific DNA binding"/>
    <property type="evidence" value="ECO:0007669"/>
    <property type="project" value="EnsemblFungi"/>
</dbReference>
<dbReference type="STRING" id="1076872.G8ZZ83"/>
<keyword evidence="11" id="KW-1185">Reference proteome</keyword>
<accession>G8ZZ83</accession>
<dbReference type="Pfam" id="PF10156">
    <property type="entry name" value="Med17"/>
    <property type="match status" value="1"/>
</dbReference>
<dbReference type="GO" id="GO:0016592">
    <property type="term" value="C:mediator complex"/>
    <property type="evidence" value="ECO:0007669"/>
    <property type="project" value="InterPro"/>
</dbReference>
<evidence type="ECO:0000256" key="9">
    <source>
        <dbReference type="SAM" id="MobiDB-lite"/>
    </source>
</evidence>
<dbReference type="EMBL" id="HE616749">
    <property type="protein sequence ID" value="CCE93927.1"/>
    <property type="molecule type" value="Genomic_DNA"/>
</dbReference>
<feature type="compositionally biased region" description="Low complexity" evidence="9">
    <location>
        <begin position="35"/>
        <end position="51"/>
    </location>
</feature>
<dbReference type="Proteomes" id="UP000005627">
    <property type="component" value="Chromosome 8"/>
</dbReference>
<dbReference type="GO" id="GO:0060261">
    <property type="term" value="P:positive regulation of transcription initiation by RNA polymerase II"/>
    <property type="evidence" value="ECO:0007669"/>
    <property type="project" value="EnsemblFungi"/>
</dbReference>
<evidence type="ECO:0000256" key="3">
    <source>
        <dbReference type="ARBA" id="ARBA00019610"/>
    </source>
</evidence>
<dbReference type="RefSeq" id="XP_003683138.1">
    <property type="nucleotide sequence ID" value="XM_003683090.1"/>
</dbReference>
<sequence length="670" mass="75244">MSEGADDSREVNKAIEEGIQLALDPNLISLPLNGSTATSQPATATANSTDADSLKDANVNPGDADPSKGKPPNGKPLFKNPYEIFGQMPMQQLVPLLLQQRGPGFKFADLSEEGLINEIESSQDNSEQAANDNSTSDFTMIAEDDESLTDNANKPPIDEDSKLDLQQKEDASRAKFENEAEAMTQEQFVGIRKSMIEHVDLALNESSLALEFLSLLLSSVRESAATASMSPFLRKTAPVGSLNSDKVPLVPHTHEEKTNAEILSRGWKLRSLNESRLLLKEKYMLLNEIMTKEHLYWSNIARHISNKDVIFKMRDKNNRTRLLGIKYGYEDSGSNYRHDRGVAVLRNNPEQNKLELEPFSGADAGGSLNNERFVRVRIFTKIASEDDYILTGESSVSEVLFSADSGIDDLEDVKNQIKRLKAFAFEQELMYQLKKESSLLISYGVTIENENKVVMELPNEKFEMELVSLDDDSVVNHVQDAPKVNDKRATLTLVTLRLLLIAMFKKNLKQRLTSLGKASPKGAKDILLLRPLLGRLRHHNYKILLRKIVKDYILDVAENATMRETAVRSPSLIEQNELDFNVAKLSKEINAFSGLLNICKTKFEINLPDNGELRLVLESPNYCNAVVTVTYVNKAKDVSFDTNFSEFKEIEEFLHFIFIEYIKNKDGVKE</sequence>
<protein>
    <recommendedName>
        <fullName evidence="3 8">Mediator of RNA polymerase II transcription subunit 17</fullName>
    </recommendedName>
    <alternativeName>
        <fullName evidence="7 8">Mediator complex subunit 17</fullName>
    </alternativeName>
</protein>
<evidence type="ECO:0000256" key="1">
    <source>
        <dbReference type="ARBA" id="ARBA00004123"/>
    </source>
</evidence>
<dbReference type="GO" id="GO:0034605">
    <property type="term" value="P:cellular response to heat"/>
    <property type="evidence" value="ECO:0007669"/>
    <property type="project" value="EnsemblFungi"/>
</dbReference>
<dbReference type="GeneID" id="11500933"/>
<dbReference type="eggNOG" id="ENOG502QS9H">
    <property type="taxonomic scope" value="Eukaryota"/>
</dbReference>
<comment type="similarity">
    <text evidence="2 8">Belongs to the Mediator complex subunit 17 family.</text>
</comment>
<evidence type="ECO:0000313" key="10">
    <source>
        <dbReference type="EMBL" id="CCE93927.1"/>
    </source>
</evidence>
<reference evidence="10 11" key="1">
    <citation type="journal article" date="2011" name="Proc. Natl. Acad. Sci. U.S.A.">
        <title>Evolutionary erosion of yeast sex chromosomes by mating-type switching accidents.</title>
        <authorList>
            <person name="Gordon J.L."/>
            <person name="Armisen D."/>
            <person name="Proux-Wera E."/>
            <person name="Oheigeartaigh S.S."/>
            <person name="Byrne K.P."/>
            <person name="Wolfe K.H."/>
        </authorList>
    </citation>
    <scope>NUCLEOTIDE SEQUENCE [LARGE SCALE GENOMIC DNA]</scope>
    <source>
        <strain evidence="11">ATCC 10662 / CBS 1146 / NBRC 0425 / NCYC 2629 / NRRL Y-866</strain>
    </source>
</reference>
<dbReference type="Gene3D" id="6.10.250.2620">
    <property type="match status" value="1"/>
</dbReference>
<evidence type="ECO:0000313" key="11">
    <source>
        <dbReference type="Proteomes" id="UP000005627"/>
    </source>
</evidence>
<gene>
    <name evidence="10" type="primary">TDEL0H00680</name>
    <name evidence="8" type="synonym">MED17</name>
    <name evidence="10" type="ORF">TDEL_0H00680</name>
</gene>
<proteinExistence type="inferred from homology"/>
<comment type="function">
    <text evidence="8">Component of the Mediator complex, a coactivator involved in the regulated transcription of nearly all RNA polymerase II-dependent genes. Mediator functions as a bridge to convey information from gene-specific regulatory proteins to the basal RNA polymerase II transcription machinery. Mediator is recruited to promoters by direct interactions with regulatory proteins and serves as a scaffold for the assembly of a functional preinitiation complex with RNA polymerase II and the general transcription factors.</text>
</comment>
<evidence type="ECO:0000256" key="4">
    <source>
        <dbReference type="ARBA" id="ARBA00023015"/>
    </source>
</evidence>
<keyword evidence="5 8" id="KW-0804">Transcription</keyword>
<dbReference type="FunCoup" id="G8ZZ83">
    <property type="interactions" value="191"/>
</dbReference>
<dbReference type="InterPro" id="IPR019313">
    <property type="entry name" value="Mediator_Med17"/>
</dbReference>
<dbReference type="GO" id="GO:0070847">
    <property type="term" value="C:core mediator complex"/>
    <property type="evidence" value="ECO:0007669"/>
    <property type="project" value="EnsemblFungi"/>
</dbReference>
<evidence type="ECO:0000256" key="6">
    <source>
        <dbReference type="ARBA" id="ARBA00023242"/>
    </source>
</evidence>